<evidence type="ECO:0000256" key="1">
    <source>
        <dbReference type="ARBA" id="ARBA00009792"/>
    </source>
</evidence>
<evidence type="ECO:0000313" key="7">
    <source>
        <dbReference type="Proteomes" id="UP000032633"/>
    </source>
</evidence>
<dbReference type="SUPFAM" id="SSF74650">
    <property type="entry name" value="Galactose mutarotase-like"/>
    <property type="match status" value="1"/>
</dbReference>
<dbReference type="PANTHER" id="PTHR46017">
    <property type="entry name" value="ALPHA-MANNOSIDASE 2C1"/>
    <property type="match status" value="1"/>
</dbReference>
<dbReference type="Gene3D" id="3.20.110.10">
    <property type="entry name" value="Glycoside hydrolase 38, N terminal domain"/>
    <property type="match status" value="1"/>
</dbReference>
<evidence type="ECO:0000256" key="2">
    <source>
        <dbReference type="ARBA" id="ARBA00022723"/>
    </source>
</evidence>
<keyword evidence="2" id="KW-0479">Metal-binding</keyword>
<dbReference type="GO" id="GO:0004559">
    <property type="term" value="F:alpha-mannosidase activity"/>
    <property type="evidence" value="ECO:0007669"/>
    <property type="project" value="InterPro"/>
</dbReference>
<dbReference type="SMART" id="SM00872">
    <property type="entry name" value="Alpha-mann_mid"/>
    <property type="match status" value="1"/>
</dbReference>
<dbReference type="InterPro" id="IPR028995">
    <property type="entry name" value="Glyco_hydro_57/38_cen_sf"/>
</dbReference>
<dbReference type="Pfam" id="PF01074">
    <property type="entry name" value="Glyco_hydro_38N"/>
    <property type="match status" value="1"/>
</dbReference>
<dbReference type="InterPro" id="IPR037094">
    <property type="entry name" value="Glyco_hydro_38_cen_sf"/>
</dbReference>
<dbReference type="GO" id="GO:0030246">
    <property type="term" value="F:carbohydrate binding"/>
    <property type="evidence" value="ECO:0007669"/>
    <property type="project" value="InterPro"/>
</dbReference>
<reference evidence="7" key="2">
    <citation type="submission" date="2015-03" db="EMBL/GenBank/DDBJ databases">
        <title>Genome sequence of Paenibacillus beijingensis strain DSM 24997T.</title>
        <authorList>
            <person name="Kwak Y."/>
            <person name="Shin J.-H."/>
        </authorList>
    </citation>
    <scope>NUCLEOTIDE SEQUENCE [LARGE SCALE GENOMIC DNA]</scope>
    <source>
        <strain evidence="7">DSM 24997</strain>
    </source>
</reference>
<dbReference type="InterPro" id="IPR041147">
    <property type="entry name" value="GH38_C"/>
</dbReference>
<reference evidence="6 7" key="1">
    <citation type="journal article" date="2015" name="J. Biotechnol.">
        <title>Complete genome sequence of Paenibacillus beijingensis 7188(T) (=DSM 24997(T)), a novel rhizobacterium from jujube garden soil.</title>
        <authorList>
            <person name="Kwak Y."/>
            <person name="Shin J.H."/>
        </authorList>
    </citation>
    <scope>NUCLEOTIDE SEQUENCE [LARGE SCALE GENOMIC DNA]</scope>
    <source>
        <strain evidence="6 7">DSM 24997</strain>
    </source>
</reference>
<dbReference type="HOGENOM" id="CLU_003442_2_1_9"/>
<dbReference type="RefSeq" id="WP_045669680.1">
    <property type="nucleotide sequence ID" value="NZ_CP011058.1"/>
</dbReference>
<dbReference type="Gene3D" id="1.20.1270.50">
    <property type="entry name" value="Glycoside hydrolase family 38, central domain"/>
    <property type="match status" value="1"/>
</dbReference>
<dbReference type="Proteomes" id="UP000032633">
    <property type="component" value="Chromosome"/>
</dbReference>
<dbReference type="KEGG" id="pbj:VN24_06195"/>
<evidence type="ECO:0000313" key="6">
    <source>
        <dbReference type="EMBL" id="AJY74244.1"/>
    </source>
</evidence>
<dbReference type="InterPro" id="IPR027291">
    <property type="entry name" value="Glyco_hydro_38_N_sf"/>
</dbReference>
<protein>
    <submittedName>
        <fullName evidence="6">Alpha-mannosidase</fullName>
    </submittedName>
</protein>
<proteinExistence type="inferred from homology"/>
<dbReference type="Pfam" id="PF09261">
    <property type="entry name" value="Alpha-mann_mid"/>
    <property type="match status" value="1"/>
</dbReference>
<dbReference type="Gene3D" id="2.70.98.30">
    <property type="entry name" value="Golgi alpha-mannosidase II, domain 4"/>
    <property type="match status" value="1"/>
</dbReference>
<dbReference type="OrthoDB" id="9764050at2"/>
<dbReference type="SUPFAM" id="SSF88688">
    <property type="entry name" value="Families 57/38 glycoside transferase middle domain"/>
    <property type="match status" value="1"/>
</dbReference>
<accession>A0A0D5NFU4</accession>
<feature type="domain" description="Glycoside hydrolase family 38 central" evidence="5">
    <location>
        <begin position="300"/>
        <end position="373"/>
    </location>
</feature>
<dbReference type="InterPro" id="IPR011682">
    <property type="entry name" value="Glyco_hydro_38_C"/>
</dbReference>
<gene>
    <name evidence="6" type="ORF">VN24_06195</name>
</gene>
<dbReference type="Pfam" id="PF17677">
    <property type="entry name" value="Glyco_hydro38C2"/>
    <property type="match status" value="1"/>
</dbReference>
<dbReference type="Gene3D" id="2.60.40.2210">
    <property type="match status" value="1"/>
</dbReference>
<dbReference type="AlphaFoldDB" id="A0A0D5NFU4"/>
<dbReference type="Pfam" id="PF07748">
    <property type="entry name" value="Glyco_hydro_38C"/>
    <property type="match status" value="1"/>
</dbReference>
<sequence length="916" mass="103496">MNNRFVCHLISHTHWDREWYLPYEKHHVRLIRLMDELLDLLEKDAGFNSFHLDGQTIILEDYLQVRPEMRGKLVQYIKEGRLHIGPWYILQDEFLTSSEANIRNLMTGFQDARQYGNVVSKLGYFPDSFGNMGQAAQILRQAGIDTAVFGRGVKPTGFNNAVEDQTNHFESPFSEMIWQSPDGSSVLGILFANWYHNGMEVPAEEEEALGYWEKRIEDAKRYASTPHLLFMNGCDHQPVQTDLTAALTTARKVLPDVQFVHSSFERYIEQVKPSLPSHLSVVKGELRSQHTDGWFSLVNTASARVYMKQKNQIGQAMLEKVAEPLAAFAHLLGQRYPHHLFTYAWKTLMQNHPHDSICGCSIDEVHREMMTRFDKSLHVAEVIVEESLKAITRHIQSDVFTEFSAEAVPFSVFNTSGWVRTGVVSVVLEIKRLPIDGKVPALVVEELQKESDEDWILVDRHGNKISSVMEDLGVQFGYDLPEERFRQPYMARKHKLTFAAEDVPALGFKTYAWIKNPVRSDAAHSEAVPNSSLVSGEREMENEWLKVAISEDGRLVITEKQSGHTFSELLAYEDVGDIGNEYVFKQPDGESAITTKGLKAAISLIEDHPYRASFEIIHELAIPKGANEVLQTEISQMVLFKERKAQRVEETVPLKIVTRVSLEKGGKGVKVKTAFDNKATDHRLRVLFPVDLKTDVCSVDSIFEVAQRNIQPAPEWENPSNCQHQQAFVDVSDERAGLTIANLGLNEYEILRDGRNTIALTLLRSVGELGDWGVFPTPEAQCLGEQTAEFEIIPHPIDGVRSGAFVEAYQFQIPWTVQQTGVHSGKLPADFGLLEWSGEGIAFSSMKINDQTDDLIIRWFNMIVEESEIAIKVNASIKEVYTSNVLEEIIQPIAHTDTVSIDVGPAQITTLGMKFM</sequence>
<dbReference type="PANTHER" id="PTHR46017:SF2">
    <property type="entry name" value="MANNOSYLGLYCERATE HYDROLASE"/>
    <property type="match status" value="1"/>
</dbReference>
<dbReference type="Pfam" id="PF18438">
    <property type="entry name" value="Glyco_hydro_38"/>
    <property type="match status" value="1"/>
</dbReference>
<dbReference type="Gene3D" id="2.60.40.2220">
    <property type="match status" value="1"/>
</dbReference>
<keyword evidence="4" id="KW-0326">Glycosidase</keyword>
<dbReference type="STRING" id="1126833.VN24_06195"/>
<name>A0A0D5NFU4_9BACL</name>
<dbReference type="InterPro" id="IPR041509">
    <property type="entry name" value="GH38_beta-1"/>
</dbReference>
<evidence type="ECO:0000259" key="5">
    <source>
        <dbReference type="SMART" id="SM00872"/>
    </source>
</evidence>
<comment type="similarity">
    <text evidence="1">Belongs to the glycosyl hydrolase 38 family.</text>
</comment>
<evidence type="ECO:0000256" key="4">
    <source>
        <dbReference type="ARBA" id="ARBA00023295"/>
    </source>
</evidence>
<keyword evidence="7" id="KW-1185">Reference proteome</keyword>
<organism evidence="6 7">
    <name type="scientific">Paenibacillus beijingensis</name>
    <dbReference type="NCBI Taxonomy" id="1126833"/>
    <lineage>
        <taxon>Bacteria</taxon>
        <taxon>Bacillati</taxon>
        <taxon>Bacillota</taxon>
        <taxon>Bacilli</taxon>
        <taxon>Bacillales</taxon>
        <taxon>Paenibacillaceae</taxon>
        <taxon>Paenibacillus</taxon>
    </lineage>
</organism>
<dbReference type="GO" id="GO:0009313">
    <property type="term" value="P:oligosaccharide catabolic process"/>
    <property type="evidence" value="ECO:0007669"/>
    <property type="project" value="TreeGrafter"/>
</dbReference>
<evidence type="ECO:0000256" key="3">
    <source>
        <dbReference type="ARBA" id="ARBA00022801"/>
    </source>
</evidence>
<dbReference type="PATRIC" id="fig|1126833.4.peg.1346"/>
<dbReference type="InterPro" id="IPR015341">
    <property type="entry name" value="Glyco_hydro_38_cen"/>
</dbReference>
<dbReference type="GO" id="GO:0046872">
    <property type="term" value="F:metal ion binding"/>
    <property type="evidence" value="ECO:0007669"/>
    <property type="project" value="UniProtKB-KW"/>
</dbReference>
<dbReference type="SUPFAM" id="SSF88713">
    <property type="entry name" value="Glycoside hydrolase/deacetylase"/>
    <property type="match status" value="1"/>
</dbReference>
<keyword evidence="3" id="KW-0378">Hydrolase</keyword>
<dbReference type="InterPro" id="IPR000602">
    <property type="entry name" value="Glyco_hydro_38_N"/>
</dbReference>
<dbReference type="InterPro" id="IPR011013">
    <property type="entry name" value="Gal_mutarotase_sf_dom"/>
</dbReference>
<dbReference type="InterPro" id="IPR011330">
    <property type="entry name" value="Glyco_hydro/deAcase_b/a-brl"/>
</dbReference>
<dbReference type="CDD" id="cd10814">
    <property type="entry name" value="GH38N_AMII_SpGH38_like"/>
    <property type="match status" value="1"/>
</dbReference>
<dbReference type="EMBL" id="CP011058">
    <property type="protein sequence ID" value="AJY74244.1"/>
    <property type="molecule type" value="Genomic_DNA"/>
</dbReference>
<dbReference type="GO" id="GO:0006013">
    <property type="term" value="P:mannose metabolic process"/>
    <property type="evidence" value="ECO:0007669"/>
    <property type="project" value="InterPro"/>
</dbReference>